<evidence type="ECO:0000313" key="2">
    <source>
        <dbReference type="Proteomes" id="UP001325680"/>
    </source>
</evidence>
<organism evidence="1 2">
    <name type="scientific">Niabella yanshanensis</name>
    <dbReference type="NCBI Taxonomy" id="577386"/>
    <lineage>
        <taxon>Bacteria</taxon>
        <taxon>Pseudomonadati</taxon>
        <taxon>Bacteroidota</taxon>
        <taxon>Chitinophagia</taxon>
        <taxon>Chitinophagales</taxon>
        <taxon>Chitinophagaceae</taxon>
        <taxon>Niabella</taxon>
    </lineage>
</organism>
<gene>
    <name evidence="1" type="ORF">U0035_02185</name>
</gene>
<evidence type="ECO:0000313" key="1">
    <source>
        <dbReference type="EMBL" id="WQD38953.1"/>
    </source>
</evidence>
<dbReference type="InterPro" id="IPR032299">
    <property type="entry name" value="DUF4843"/>
</dbReference>
<keyword evidence="2" id="KW-1185">Reference proteome</keyword>
<dbReference type="RefSeq" id="WP_114792545.1">
    <property type="nucleotide sequence ID" value="NZ_CP139960.1"/>
</dbReference>
<dbReference type="PROSITE" id="PS51257">
    <property type="entry name" value="PROKAR_LIPOPROTEIN"/>
    <property type="match status" value="1"/>
</dbReference>
<proteinExistence type="predicted"/>
<dbReference type="EMBL" id="CP139960">
    <property type="protein sequence ID" value="WQD38953.1"/>
    <property type="molecule type" value="Genomic_DNA"/>
</dbReference>
<accession>A0ABZ0W8M5</accession>
<sequence length="238" mass="27347">MKKTYLRRIVYSVLLALSLTSCKEDQSLVYKQDARIYFREGVSVEYSFTAEPPSVITDTLFIPLRIMGSATDRDRTFKIIIDDSSTAKPGYHFQFGPLIIPANTYELSLPVYIYRRAGLKDSVVNAYLTIGESVDFKPGYIDKSNSINPYNKQHYRISLHDQLLKPSTWDTRWAAYFGTYSKTKHQFINQIYGSASWPAVNFPQDINFVVQTMKLALYNYEQANGPLIDENGERVVFL</sequence>
<dbReference type="Proteomes" id="UP001325680">
    <property type="component" value="Chromosome"/>
</dbReference>
<dbReference type="Pfam" id="PF16132">
    <property type="entry name" value="DUF4843"/>
    <property type="match status" value="1"/>
</dbReference>
<reference evidence="1 2" key="1">
    <citation type="submission" date="2023-12" db="EMBL/GenBank/DDBJ databases">
        <title>Genome sequencing and assembly of bacterial species from a model synthetic community.</title>
        <authorList>
            <person name="Hogle S.L."/>
        </authorList>
    </citation>
    <scope>NUCLEOTIDE SEQUENCE [LARGE SCALE GENOMIC DNA]</scope>
    <source>
        <strain evidence="1 2">HAMBI_3031</strain>
    </source>
</reference>
<protein>
    <submittedName>
        <fullName evidence="1">DUF4843 domain-containing protein</fullName>
    </submittedName>
</protein>
<name>A0ABZ0W8M5_9BACT</name>